<evidence type="ECO:0000313" key="9">
    <source>
        <dbReference type="EMBL" id="MDN3568450.1"/>
    </source>
</evidence>
<comment type="similarity">
    <text evidence="2 8">Belongs to the 4-toluene sulfonate uptake permease (TSUP) (TC 2.A.102) family.</text>
</comment>
<keyword evidence="5 8" id="KW-0812">Transmembrane</keyword>
<keyword evidence="6 8" id="KW-1133">Transmembrane helix</keyword>
<dbReference type="RefSeq" id="WP_290320562.1">
    <property type="nucleotide sequence ID" value="NZ_JAUFPN010000240.1"/>
</dbReference>
<dbReference type="InterPro" id="IPR052017">
    <property type="entry name" value="TSUP"/>
</dbReference>
<feature type="transmembrane region" description="Helical" evidence="8">
    <location>
        <begin position="25"/>
        <end position="47"/>
    </location>
</feature>
<comment type="subcellular location">
    <subcellularLocation>
        <location evidence="1 8">Cell membrane</location>
        <topology evidence="1 8">Multi-pass membrane protein</topology>
    </subcellularLocation>
</comment>
<keyword evidence="4 8" id="KW-1003">Cell membrane</keyword>
<evidence type="ECO:0000256" key="8">
    <source>
        <dbReference type="RuleBase" id="RU363041"/>
    </source>
</evidence>
<name>A0ABT8AFJ0_9PROT</name>
<feature type="transmembrane region" description="Helical" evidence="8">
    <location>
        <begin position="68"/>
        <end position="87"/>
    </location>
</feature>
<dbReference type="EMBL" id="JAUFPN010000240">
    <property type="protein sequence ID" value="MDN3568450.1"/>
    <property type="molecule type" value="Genomic_DNA"/>
</dbReference>
<dbReference type="Pfam" id="PF01925">
    <property type="entry name" value="TauE"/>
    <property type="match status" value="1"/>
</dbReference>
<dbReference type="Proteomes" id="UP001529369">
    <property type="component" value="Unassembled WGS sequence"/>
</dbReference>
<evidence type="ECO:0000256" key="4">
    <source>
        <dbReference type="ARBA" id="ARBA00022475"/>
    </source>
</evidence>
<keyword evidence="7 8" id="KW-0472">Membrane</keyword>
<feature type="transmembrane region" description="Helical" evidence="8">
    <location>
        <begin position="232"/>
        <end position="250"/>
    </location>
</feature>
<evidence type="ECO:0000256" key="6">
    <source>
        <dbReference type="ARBA" id="ARBA00022989"/>
    </source>
</evidence>
<evidence type="ECO:0000313" key="10">
    <source>
        <dbReference type="Proteomes" id="UP001529369"/>
    </source>
</evidence>
<organism evidence="9 10">
    <name type="scientific">Paeniroseomonas aquatica</name>
    <dbReference type="NCBI Taxonomy" id="373043"/>
    <lineage>
        <taxon>Bacteria</taxon>
        <taxon>Pseudomonadati</taxon>
        <taxon>Pseudomonadota</taxon>
        <taxon>Alphaproteobacteria</taxon>
        <taxon>Acetobacterales</taxon>
        <taxon>Acetobacteraceae</taxon>
        <taxon>Paeniroseomonas</taxon>
    </lineage>
</organism>
<feature type="transmembrane region" description="Helical" evidence="8">
    <location>
        <begin position="99"/>
        <end position="119"/>
    </location>
</feature>
<feature type="transmembrane region" description="Helical" evidence="8">
    <location>
        <begin position="182"/>
        <end position="202"/>
    </location>
</feature>
<protein>
    <recommendedName>
        <fullName evidence="8">Probable membrane transporter protein</fullName>
    </recommendedName>
</protein>
<gene>
    <name evidence="9" type="ORF">QWZ14_29075</name>
</gene>
<keyword evidence="10" id="KW-1185">Reference proteome</keyword>
<dbReference type="InterPro" id="IPR002781">
    <property type="entry name" value="TM_pro_TauE-like"/>
</dbReference>
<evidence type="ECO:0000256" key="3">
    <source>
        <dbReference type="ARBA" id="ARBA00022448"/>
    </source>
</evidence>
<evidence type="ECO:0000256" key="5">
    <source>
        <dbReference type="ARBA" id="ARBA00022692"/>
    </source>
</evidence>
<keyword evidence="3" id="KW-0813">Transport</keyword>
<proteinExistence type="inferred from homology"/>
<sequence length="251" mass="25934">MILVAAGLVAGIVNAIAGGGTFFTFAALMATGLPPIGANATSAVSVLPGQVASALAYRRELAALGTKLIPLGIVSAFGGLAGGWLLLNSDNTAFQGLVPWLLLIATLLFAISPFIPVWLERARLQKGDLAQSALLPKGGALILQGLIAVYGGYFGAGMGIMMLAILPLVFGGNFHAANAAKNILAVLMQGLAVILFLASGFVRWPEAIIITVSSILGGWLGVIVAKLVTIDFIRYSVIVTGASLAFWYFVH</sequence>
<feature type="transmembrane region" description="Helical" evidence="8">
    <location>
        <begin position="140"/>
        <end position="170"/>
    </location>
</feature>
<evidence type="ECO:0000256" key="1">
    <source>
        <dbReference type="ARBA" id="ARBA00004651"/>
    </source>
</evidence>
<dbReference type="PANTHER" id="PTHR30269:SF0">
    <property type="entry name" value="MEMBRANE TRANSPORTER PROTEIN YFCA-RELATED"/>
    <property type="match status" value="1"/>
</dbReference>
<feature type="transmembrane region" description="Helical" evidence="8">
    <location>
        <begin position="207"/>
        <end position="226"/>
    </location>
</feature>
<evidence type="ECO:0000256" key="7">
    <source>
        <dbReference type="ARBA" id="ARBA00023136"/>
    </source>
</evidence>
<dbReference type="PANTHER" id="PTHR30269">
    <property type="entry name" value="TRANSMEMBRANE PROTEIN YFCA"/>
    <property type="match status" value="1"/>
</dbReference>
<comment type="caution">
    <text evidence="9">The sequence shown here is derived from an EMBL/GenBank/DDBJ whole genome shotgun (WGS) entry which is preliminary data.</text>
</comment>
<reference evidence="10" key="1">
    <citation type="journal article" date="2019" name="Int. J. Syst. Evol. Microbiol.">
        <title>The Global Catalogue of Microorganisms (GCM) 10K type strain sequencing project: providing services to taxonomists for standard genome sequencing and annotation.</title>
        <authorList>
            <consortium name="The Broad Institute Genomics Platform"/>
            <consortium name="The Broad Institute Genome Sequencing Center for Infectious Disease"/>
            <person name="Wu L."/>
            <person name="Ma J."/>
        </authorList>
    </citation>
    <scope>NUCLEOTIDE SEQUENCE [LARGE SCALE GENOMIC DNA]</scope>
    <source>
        <strain evidence="10">CECT 7131</strain>
    </source>
</reference>
<evidence type="ECO:0000256" key="2">
    <source>
        <dbReference type="ARBA" id="ARBA00009142"/>
    </source>
</evidence>
<accession>A0ABT8AFJ0</accession>